<evidence type="ECO:0000256" key="4">
    <source>
        <dbReference type="ARBA" id="ARBA00023136"/>
    </source>
</evidence>
<accession>A0A915IJ19</accession>
<evidence type="ECO:0000313" key="7">
    <source>
        <dbReference type="Proteomes" id="UP000887565"/>
    </source>
</evidence>
<proteinExistence type="predicted"/>
<dbReference type="WBParaSite" id="nRc.2.0.1.t13854-RA">
    <property type="protein sequence ID" value="nRc.2.0.1.t13854-RA"/>
    <property type="gene ID" value="nRc.2.0.1.g13854"/>
</dbReference>
<dbReference type="PANTHER" id="PTHR24060">
    <property type="entry name" value="METABOTROPIC GLUTAMATE RECEPTOR"/>
    <property type="match status" value="1"/>
</dbReference>
<dbReference type="GO" id="GO:0016020">
    <property type="term" value="C:membrane"/>
    <property type="evidence" value="ECO:0007669"/>
    <property type="project" value="UniProtKB-SubCell"/>
</dbReference>
<feature type="domain" description="Receptor ligand binding region" evidence="6">
    <location>
        <begin position="1"/>
        <end position="276"/>
    </location>
</feature>
<keyword evidence="4" id="KW-0472">Membrane</keyword>
<evidence type="ECO:0000259" key="6">
    <source>
        <dbReference type="Pfam" id="PF01094"/>
    </source>
</evidence>
<dbReference type="InterPro" id="IPR038550">
    <property type="entry name" value="GPCR_3_9-Cys_sf"/>
</dbReference>
<evidence type="ECO:0000313" key="8">
    <source>
        <dbReference type="WBParaSite" id="nRc.2.0.1.t13854-RA"/>
    </source>
</evidence>
<comment type="subcellular location">
    <subcellularLocation>
        <location evidence="1">Membrane</location>
    </subcellularLocation>
</comment>
<sequence length="417" mass="47509">MADVVKNLTWTYVSALYDEGSYGEQGMEAFIKYANFRIRSTLKQEQLSKETFLVSQEVGANICIAVSIKIRRDFREADYIETVQKLKKQRGRGVIMYVNEDNIKRVLRAVNEQGLSGYFAWVASDNWGNKRTAVMENSAAAIGAITMQPKMKRSESKMLIKLVYLITTLHDSIHERRNFATNGSTNFGGRSLLEKHQQESYVPFVIDAVYLCAHALHAYFKNHCSLPPFTNCKQMKIDGTKLLRYIRNTSFNGTQDEVRLNENGDRMIRYIIYQYRGPMTPEQYVPIGEWVSSEMDDHIAGVKKAKELRLNETLVKSGYPAGKIPESQCGRPCSPIEYRSTIHSTCCWECLHCNETSIRPNETSCINCRLGFKPNNFKNECIPLVPETLQWTSPYAMVPACFSAMGITGSEKIIRDT</sequence>
<evidence type="ECO:0000256" key="5">
    <source>
        <dbReference type="ARBA" id="ARBA00023180"/>
    </source>
</evidence>
<keyword evidence="2" id="KW-0812">Transmembrane</keyword>
<name>A0A915IJ19_ROMCU</name>
<dbReference type="Pfam" id="PF01094">
    <property type="entry name" value="ANF_receptor"/>
    <property type="match status" value="1"/>
</dbReference>
<protein>
    <submittedName>
        <fullName evidence="8">Receptor ligand binding region domain-containing protein</fullName>
    </submittedName>
</protein>
<keyword evidence="5" id="KW-0325">Glycoprotein</keyword>
<organism evidence="7 8">
    <name type="scientific">Romanomermis culicivorax</name>
    <name type="common">Nematode worm</name>
    <dbReference type="NCBI Taxonomy" id="13658"/>
    <lineage>
        <taxon>Eukaryota</taxon>
        <taxon>Metazoa</taxon>
        <taxon>Ecdysozoa</taxon>
        <taxon>Nematoda</taxon>
        <taxon>Enoplea</taxon>
        <taxon>Dorylaimia</taxon>
        <taxon>Mermithida</taxon>
        <taxon>Mermithoidea</taxon>
        <taxon>Mermithidae</taxon>
        <taxon>Romanomermis</taxon>
    </lineage>
</organism>
<dbReference type="FunFam" id="3.40.50.2300:FF:000145">
    <property type="entry name" value="Glutamate receptor, metabotropic"/>
    <property type="match status" value="1"/>
</dbReference>
<evidence type="ECO:0000256" key="1">
    <source>
        <dbReference type="ARBA" id="ARBA00004370"/>
    </source>
</evidence>
<evidence type="ECO:0000256" key="3">
    <source>
        <dbReference type="ARBA" id="ARBA00022989"/>
    </source>
</evidence>
<dbReference type="InterPro" id="IPR050726">
    <property type="entry name" value="mGluR"/>
</dbReference>
<dbReference type="Gene3D" id="2.10.50.30">
    <property type="entry name" value="GPCR, family 3, nine cysteines domain"/>
    <property type="match status" value="1"/>
</dbReference>
<reference evidence="8" key="1">
    <citation type="submission" date="2022-11" db="UniProtKB">
        <authorList>
            <consortium name="WormBaseParasite"/>
        </authorList>
    </citation>
    <scope>IDENTIFICATION</scope>
</reference>
<keyword evidence="3" id="KW-1133">Transmembrane helix</keyword>
<dbReference type="InterPro" id="IPR028082">
    <property type="entry name" value="Peripla_BP_I"/>
</dbReference>
<dbReference type="AlphaFoldDB" id="A0A915IJ19"/>
<dbReference type="OMA" id="EVGANIC"/>
<dbReference type="SUPFAM" id="SSF53822">
    <property type="entry name" value="Periplasmic binding protein-like I"/>
    <property type="match status" value="1"/>
</dbReference>
<evidence type="ECO:0000256" key="2">
    <source>
        <dbReference type="ARBA" id="ARBA00022692"/>
    </source>
</evidence>
<dbReference type="InterPro" id="IPR001828">
    <property type="entry name" value="ANF_lig-bd_rcpt"/>
</dbReference>
<dbReference type="Proteomes" id="UP000887565">
    <property type="component" value="Unplaced"/>
</dbReference>
<keyword evidence="7" id="KW-1185">Reference proteome</keyword>
<dbReference type="Gene3D" id="3.40.50.2300">
    <property type="match status" value="2"/>
</dbReference>